<evidence type="ECO:0000256" key="1">
    <source>
        <dbReference type="SAM" id="MobiDB-lite"/>
    </source>
</evidence>
<dbReference type="Proteomes" id="UP000292402">
    <property type="component" value="Unassembled WGS sequence"/>
</dbReference>
<reference evidence="3" key="1">
    <citation type="journal article" date="2019" name="bioRxiv">
        <title>Genomics, evolutionary history and diagnostics of the Alternaria alternata species group including apple and Asian pear pathotypes.</title>
        <authorList>
            <person name="Armitage A.D."/>
            <person name="Cockerton H.M."/>
            <person name="Sreenivasaprasad S."/>
            <person name="Woodhall J.W."/>
            <person name="Lane C.R."/>
            <person name="Harrison R.J."/>
            <person name="Clarkson J.P."/>
        </authorList>
    </citation>
    <scope>NUCLEOTIDE SEQUENCE [LARGE SCALE GENOMIC DNA]</scope>
    <source>
        <strain evidence="3">FERA 1082</strain>
    </source>
</reference>
<feature type="region of interest" description="Disordered" evidence="1">
    <location>
        <begin position="145"/>
        <end position="167"/>
    </location>
</feature>
<feature type="region of interest" description="Disordered" evidence="1">
    <location>
        <begin position="29"/>
        <end position="51"/>
    </location>
</feature>
<feature type="compositionally biased region" description="Polar residues" evidence="1">
    <location>
        <begin position="92"/>
        <end position="101"/>
    </location>
</feature>
<sequence length="226" mass="25006">MAMFRDFSFDPASSPDYSLYEAERAAMNVSPTSPAMDPHYSPNRPPTPPCTMGDLAVQLNQQSLRIDTNTNTRCYPPGPLTPASDDDECAPSTKQEQQARPTYSRVAASVLRMQRQQNSRMQCSPSHARDLSKLVKMIEEEQQCTVNEPSSRTSSTSSTSTCPLVPSKDDEGVDMDYDALAQAAEGLFGMPVWRAGDRRDSCVRVTRPVRMRKRSKGNGVCKRTSS</sequence>
<feature type="compositionally biased region" description="Low complexity" evidence="1">
    <location>
        <begin position="150"/>
        <end position="161"/>
    </location>
</feature>
<organism evidence="2 3">
    <name type="scientific">Alternaria tenuissima</name>
    <dbReference type="NCBI Taxonomy" id="119927"/>
    <lineage>
        <taxon>Eukaryota</taxon>
        <taxon>Fungi</taxon>
        <taxon>Dikarya</taxon>
        <taxon>Ascomycota</taxon>
        <taxon>Pezizomycotina</taxon>
        <taxon>Dothideomycetes</taxon>
        <taxon>Pleosporomycetidae</taxon>
        <taxon>Pleosporales</taxon>
        <taxon>Pleosporineae</taxon>
        <taxon>Pleosporaceae</taxon>
        <taxon>Alternaria</taxon>
        <taxon>Alternaria sect. Alternaria</taxon>
        <taxon>Alternaria alternata complex</taxon>
    </lineage>
</organism>
<gene>
    <name evidence="2" type="ORF">AA0114_g8410</name>
</gene>
<name>A0A4Q4M9W7_9PLEO</name>
<proteinExistence type="predicted"/>
<accession>A0A4Q4M9W7</accession>
<dbReference type="EMBL" id="PDXA01000030">
    <property type="protein sequence ID" value="RYN46260.1"/>
    <property type="molecule type" value="Genomic_DNA"/>
</dbReference>
<feature type="region of interest" description="Disordered" evidence="1">
    <location>
        <begin position="68"/>
        <end position="103"/>
    </location>
</feature>
<evidence type="ECO:0000313" key="2">
    <source>
        <dbReference type="EMBL" id="RYN46260.1"/>
    </source>
</evidence>
<dbReference type="AlphaFoldDB" id="A0A4Q4M9W7"/>
<evidence type="ECO:0000313" key="3">
    <source>
        <dbReference type="Proteomes" id="UP000292402"/>
    </source>
</evidence>
<comment type="caution">
    <text evidence="2">The sequence shown here is derived from an EMBL/GenBank/DDBJ whole genome shotgun (WGS) entry which is preliminary data.</text>
</comment>
<protein>
    <submittedName>
        <fullName evidence="2">Uncharacterized protein</fullName>
    </submittedName>
</protein>